<dbReference type="AlphaFoldDB" id="A0A0F9R4T5"/>
<sequence length="174" mass="19424">MKWWAPFEDYGEREGRFLRFVPGLIHGTGCSNCRPWRPTFDGEGYVIYACLEHSLWPFFFSRSGGLAMSNSIVQLEASARKKAEALGHILGGLTKWKYRVGSAYSPSGLEEKKRQGGSMYCVRCGKGVLLRVSPKRLFMEQEEFIAGFGVRGPPGFGGSPGKMVWWQAECGVVE</sequence>
<gene>
    <name evidence="1" type="ORF">LCGC14_1016310</name>
</gene>
<name>A0A0F9R4T5_9ZZZZ</name>
<dbReference type="EMBL" id="LAZR01004030">
    <property type="protein sequence ID" value="KKN12463.1"/>
    <property type="molecule type" value="Genomic_DNA"/>
</dbReference>
<protein>
    <submittedName>
        <fullName evidence="1">Uncharacterized protein</fullName>
    </submittedName>
</protein>
<reference evidence="1" key="1">
    <citation type="journal article" date="2015" name="Nature">
        <title>Complex archaea that bridge the gap between prokaryotes and eukaryotes.</title>
        <authorList>
            <person name="Spang A."/>
            <person name="Saw J.H."/>
            <person name="Jorgensen S.L."/>
            <person name="Zaremba-Niedzwiedzka K."/>
            <person name="Martijn J."/>
            <person name="Lind A.E."/>
            <person name="van Eijk R."/>
            <person name="Schleper C."/>
            <person name="Guy L."/>
            <person name="Ettema T.J."/>
        </authorList>
    </citation>
    <scope>NUCLEOTIDE SEQUENCE</scope>
</reference>
<organism evidence="1">
    <name type="scientific">marine sediment metagenome</name>
    <dbReference type="NCBI Taxonomy" id="412755"/>
    <lineage>
        <taxon>unclassified sequences</taxon>
        <taxon>metagenomes</taxon>
        <taxon>ecological metagenomes</taxon>
    </lineage>
</organism>
<comment type="caution">
    <text evidence="1">The sequence shown here is derived from an EMBL/GenBank/DDBJ whole genome shotgun (WGS) entry which is preliminary data.</text>
</comment>
<accession>A0A0F9R4T5</accession>
<proteinExistence type="predicted"/>
<evidence type="ECO:0000313" key="1">
    <source>
        <dbReference type="EMBL" id="KKN12463.1"/>
    </source>
</evidence>